<feature type="region of interest" description="Disordered" evidence="1">
    <location>
        <begin position="321"/>
        <end position="411"/>
    </location>
</feature>
<feature type="compositionally biased region" description="Acidic residues" evidence="1">
    <location>
        <begin position="525"/>
        <end position="549"/>
    </location>
</feature>
<feature type="region of interest" description="Disordered" evidence="1">
    <location>
        <begin position="476"/>
        <end position="497"/>
    </location>
</feature>
<evidence type="ECO:0000313" key="2">
    <source>
        <dbReference type="Proteomes" id="UP000887563"/>
    </source>
</evidence>
<feature type="region of interest" description="Disordered" evidence="1">
    <location>
        <begin position="525"/>
        <end position="584"/>
    </location>
</feature>
<feature type="region of interest" description="Disordered" evidence="1">
    <location>
        <begin position="1"/>
        <end position="69"/>
    </location>
</feature>
<evidence type="ECO:0000313" key="3">
    <source>
        <dbReference type="WBParaSite" id="Minc3s00701g16289"/>
    </source>
</evidence>
<feature type="compositionally biased region" description="Polar residues" evidence="1">
    <location>
        <begin position="371"/>
        <end position="381"/>
    </location>
</feature>
<feature type="compositionally biased region" description="Polar residues" evidence="1">
    <location>
        <begin position="1"/>
        <end position="10"/>
    </location>
</feature>
<proteinExistence type="predicted"/>
<dbReference type="Proteomes" id="UP000887563">
    <property type="component" value="Unplaced"/>
</dbReference>
<organism evidence="2 3">
    <name type="scientific">Meloidogyne incognita</name>
    <name type="common">Southern root-knot nematode worm</name>
    <name type="synonym">Oxyuris incognita</name>
    <dbReference type="NCBI Taxonomy" id="6306"/>
    <lineage>
        <taxon>Eukaryota</taxon>
        <taxon>Metazoa</taxon>
        <taxon>Ecdysozoa</taxon>
        <taxon>Nematoda</taxon>
        <taxon>Chromadorea</taxon>
        <taxon>Rhabditida</taxon>
        <taxon>Tylenchina</taxon>
        <taxon>Tylenchomorpha</taxon>
        <taxon>Tylenchoidea</taxon>
        <taxon>Meloidogynidae</taxon>
        <taxon>Meloidogyninae</taxon>
        <taxon>Meloidogyne</taxon>
        <taxon>Meloidogyne incognita group</taxon>
    </lineage>
</organism>
<protein>
    <submittedName>
        <fullName evidence="3">Uncharacterized protein</fullName>
    </submittedName>
</protein>
<feature type="compositionally biased region" description="Low complexity" evidence="1">
    <location>
        <begin position="11"/>
        <end position="22"/>
    </location>
</feature>
<feature type="compositionally biased region" description="Low complexity" evidence="1">
    <location>
        <begin position="359"/>
        <end position="370"/>
    </location>
</feature>
<dbReference type="AlphaFoldDB" id="A0A914LNT4"/>
<evidence type="ECO:0000256" key="1">
    <source>
        <dbReference type="SAM" id="MobiDB-lite"/>
    </source>
</evidence>
<sequence>MKLRSKTCNTSSSRLSVSSQKSIVNSPNKDMNVKTSGARQEHQKDELISSLPSTSKSAPQLASTPLSIYGTRRSSTASTEFSPDSPGFGRVAKSNARLLNGLDLTRKSSGSSSYLGTAVVLPELKTFELSEKCSTLSKLLKTCGNGVSDSARKLGVEQQLTSLQFELEELCAQNIDYQSTIHGEITYLTTGEYPTVNLRNRPLPIFCCVGKEEMQKLAERVKRSVPTPTTSMSLTDLGIFSSPEDDETPHILDVPHRFWTWAKEYLRHISLDYVNEYKEKMLDRFSEENIIGNYCSQNIEKGDKVRQNTVQREKYAVGLFGRDGSSTSSTSQQQSSKSLPSITSAISEKSSKKRKRVLSTSESSSESSASICTTPLKNNFYSERGPKGRFKKRSDSFKSNEEITTPSFEQNYRGRAISFHVGSNKSEKGPTSKTLSSSQKEILVDIDCSSLITPKLVPNGLYPRLNSLNKNLSNGIIGNNSSQNGGKQQKQLRKETPIIKKQKLKNKIFGKTESNLKNCFKLMSEEDDDFDEEEEDKKEIVGEEEEEELMEKSMRGVNGNNGTNDRKQWTKSSMATTSNDKDPNNEISVLLRKKQERLRELFYKSRPTIETLYARVLKEYAVHEAIHKMDEADNKLYKIASKFENTSTSLNHEQKQEMQTALKEHNIQYASFHGLKK</sequence>
<feature type="compositionally biased region" description="Polar residues" evidence="1">
    <location>
        <begin position="50"/>
        <end position="69"/>
    </location>
</feature>
<accession>A0A914LNT4</accession>
<keyword evidence="2" id="KW-1185">Reference proteome</keyword>
<name>A0A914LNT4_MELIC</name>
<feature type="compositionally biased region" description="Low complexity" evidence="1">
    <location>
        <begin position="476"/>
        <end position="489"/>
    </location>
</feature>
<feature type="compositionally biased region" description="Low complexity" evidence="1">
    <location>
        <begin position="325"/>
        <end position="338"/>
    </location>
</feature>
<dbReference type="WBParaSite" id="Minc3s00701g16289">
    <property type="protein sequence ID" value="Minc3s00701g16289"/>
    <property type="gene ID" value="Minc3s00701g16289"/>
</dbReference>
<feature type="compositionally biased region" description="Polar residues" evidence="1">
    <location>
        <begin position="339"/>
        <end position="348"/>
    </location>
</feature>
<feature type="compositionally biased region" description="Polar residues" evidence="1">
    <location>
        <begin position="23"/>
        <end position="38"/>
    </location>
</feature>
<reference evidence="3" key="1">
    <citation type="submission" date="2022-11" db="UniProtKB">
        <authorList>
            <consortium name="WormBaseParasite"/>
        </authorList>
    </citation>
    <scope>IDENTIFICATION</scope>
</reference>